<feature type="compositionally biased region" description="Low complexity" evidence="1">
    <location>
        <begin position="353"/>
        <end position="364"/>
    </location>
</feature>
<evidence type="ECO:0000313" key="3">
    <source>
        <dbReference type="Proteomes" id="UP000051952"/>
    </source>
</evidence>
<feature type="region of interest" description="Disordered" evidence="1">
    <location>
        <begin position="81"/>
        <end position="127"/>
    </location>
</feature>
<feature type="compositionally biased region" description="Basic residues" evidence="1">
    <location>
        <begin position="171"/>
        <end position="183"/>
    </location>
</feature>
<reference evidence="3" key="1">
    <citation type="submission" date="2015-09" db="EMBL/GenBank/DDBJ databases">
        <authorList>
            <consortium name="Pathogen Informatics"/>
        </authorList>
    </citation>
    <scope>NUCLEOTIDE SEQUENCE [LARGE SCALE GENOMIC DNA]</scope>
    <source>
        <strain evidence="3">Lake Konstanz</strain>
    </source>
</reference>
<name>A0A0S4INL8_BODSA</name>
<gene>
    <name evidence="2" type="ORF">BSAL_51140</name>
</gene>
<feature type="region of interest" description="Disordered" evidence="1">
    <location>
        <begin position="353"/>
        <end position="383"/>
    </location>
</feature>
<evidence type="ECO:0000313" key="2">
    <source>
        <dbReference type="EMBL" id="CUE66308.1"/>
    </source>
</evidence>
<dbReference type="VEuPathDB" id="TriTrypDB:BSAL_51140"/>
<proteinExistence type="predicted"/>
<dbReference type="AlphaFoldDB" id="A0A0S4INL8"/>
<dbReference type="EMBL" id="CYKH01000057">
    <property type="protein sequence ID" value="CUE66308.1"/>
    <property type="molecule type" value="Genomic_DNA"/>
</dbReference>
<feature type="compositionally biased region" description="Low complexity" evidence="1">
    <location>
        <begin position="95"/>
        <end position="112"/>
    </location>
</feature>
<protein>
    <submittedName>
        <fullName evidence="2">Uncharacterized protein</fullName>
    </submittedName>
</protein>
<keyword evidence="3" id="KW-1185">Reference proteome</keyword>
<organism evidence="2 3">
    <name type="scientific">Bodo saltans</name>
    <name type="common">Flagellated protozoan</name>
    <dbReference type="NCBI Taxonomy" id="75058"/>
    <lineage>
        <taxon>Eukaryota</taxon>
        <taxon>Discoba</taxon>
        <taxon>Euglenozoa</taxon>
        <taxon>Kinetoplastea</taxon>
        <taxon>Metakinetoplastina</taxon>
        <taxon>Eubodonida</taxon>
        <taxon>Bodonidae</taxon>
        <taxon>Bodo</taxon>
    </lineage>
</organism>
<feature type="region of interest" description="Disordered" evidence="1">
    <location>
        <begin position="437"/>
        <end position="458"/>
    </location>
</feature>
<feature type="compositionally biased region" description="Polar residues" evidence="1">
    <location>
        <begin position="191"/>
        <end position="201"/>
    </location>
</feature>
<accession>A0A0S4INL8</accession>
<feature type="region of interest" description="Disordered" evidence="1">
    <location>
        <begin position="150"/>
        <end position="255"/>
    </location>
</feature>
<dbReference type="Proteomes" id="UP000051952">
    <property type="component" value="Unassembled WGS sequence"/>
</dbReference>
<sequence length="728" mass="78799">MDDVRTKFAGVPLFDQNLNEELLALERRQFEQQTYRADQQQGGGPQRFFSIGDSHGGGAAAHVGATAGAFRRTMQQPTAVYPSTQEGRGHRSGHSPLSVDLSPSSSQSPAVSRGRELFGRPTDATFALPPKIMRPWSVEVLMRRGDVTSSNLRHSQFDGENQRTPLQSRLTNRRGGVRGSHARSHADVGNFTLSNEQQYSQGAVAEEQHPTGRRPRHVAGNSPNAADNSSPDDEYRRGTASVHHSGPHPADSFFHGQEPLTTAVEQATADLFEDLDDFALNEQIERAATRKRIQEERLGKLGLHPPGMVVVSEQQTNGRELRFEPDTHGVPRTTNDTDISNVNELLARIAGASASHASTGTGSSPPKHQRFEPTGRQSNHSKAPLVLDAVGYKDYTVPTEAAAGDTIWRRMLMEERNPQSRAAGTPSAYLLAKQSTAGIHQHPHHQQRSNAAHGNPHARELAVSHDPSLVHSTQPELAPAIFDTKAALMRQLDQMQLSNEEMLVKNKIVTSSSASDAFRNNSHRALDHVAAAQRSHAAALAMPPPEGGYQSVTHRLNQNDGDYQRADGASAESRWNNAAVDAVLNHAGIGAASSSVPSSILKDGIGTTPLRRWATDHSNLVPSTSHQSSLPKPRIGGVAAAGSHPNFVHAPNATDTGYDARKKWSGVSFQSQVQDPFGEGTGGYRYYGPGGDDRRKINSHLEALSQSAADFMHPDPTAFTGDSGMSYY</sequence>
<evidence type="ECO:0000256" key="1">
    <source>
        <dbReference type="SAM" id="MobiDB-lite"/>
    </source>
</evidence>